<dbReference type="InterPro" id="IPR013950">
    <property type="entry name" value="Mis14/Nsl1"/>
</dbReference>
<dbReference type="GO" id="GO:0000444">
    <property type="term" value="C:MIS12/MIND type complex"/>
    <property type="evidence" value="ECO:0007669"/>
    <property type="project" value="TreeGrafter"/>
</dbReference>
<reference evidence="2 3" key="1">
    <citation type="journal article" date="2016" name="Proc. Natl. Acad. Sci. U.S.A.">
        <title>Comparative genomics of biotechnologically important yeasts.</title>
        <authorList>
            <person name="Riley R."/>
            <person name="Haridas S."/>
            <person name="Wolfe K.H."/>
            <person name="Lopes M.R."/>
            <person name="Hittinger C.T."/>
            <person name="Goeker M."/>
            <person name="Salamov A.A."/>
            <person name="Wisecaver J.H."/>
            <person name="Long T.M."/>
            <person name="Calvey C.H."/>
            <person name="Aerts A.L."/>
            <person name="Barry K.W."/>
            <person name="Choi C."/>
            <person name="Clum A."/>
            <person name="Coughlan A.Y."/>
            <person name="Deshpande S."/>
            <person name="Douglass A.P."/>
            <person name="Hanson S.J."/>
            <person name="Klenk H.-P."/>
            <person name="LaButti K.M."/>
            <person name="Lapidus A."/>
            <person name="Lindquist E.A."/>
            <person name="Lipzen A.M."/>
            <person name="Meier-Kolthoff J.P."/>
            <person name="Ohm R.A."/>
            <person name="Otillar R.P."/>
            <person name="Pangilinan J.L."/>
            <person name="Peng Y."/>
            <person name="Rokas A."/>
            <person name="Rosa C.A."/>
            <person name="Scheuner C."/>
            <person name="Sibirny A.A."/>
            <person name="Slot J.C."/>
            <person name="Stielow J.B."/>
            <person name="Sun H."/>
            <person name="Kurtzman C.P."/>
            <person name="Blackwell M."/>
            <person name="Grigoriev I.V."/>
            <person name="Jeffries T.W."/>
        </authorList>
    </citation>
    <scope>NUCLEOTIDE SEQUENCE [LARGE SCALE GENOMIC DNA]</scope>
    <source>
        <strain evidence="3">ATCC 18201 / CBS 1600 / BCRC 20928 / JCM 3617 / NBRC 0987 / NRRL Y-1542</strain>
    </source>
</reference>
<dbReference type="PANTHER" id="PTHR31749">
    <property type="entry name" value="KINETOCHORE-ASSOCIATED PROTEIN NSL1 HOMOLOG"/>
    <property type="match status" value="1"/>
</dbReference>
<evidence type="ECO:0000313" key="3">
    <source>
        <dbReference type="Proteomes" id="UP000094389"/>
    </source>
</evidence>
<dbReference type="RefSeq" id="XP_020072599.1">
    <property type="nucleotide sequence ID" value="XM_020217063.1"/>
</dbReference>
<proteinExistence type="predicted"/>
<evidence type="ECO:0000313" key="2">
    <source>
        <dbReference type="EMBL" id="ODV75560.1"/>
    </source>
</evidence>
<dbReference type="AlphaFoldDB" id="A0A1E4S7U8"/>
<dbReference type="Gene3D" id="1.10.287.1490">
    <property type="match status" value="1"/>
</dbReference>
<dbReference type="Pfam" id="PF08641">
    <property type="entry name" value="Mis14"/>
    <property type="match status" value="1"/>
</dbReference>
<accession>A0A1E4S7U8</accession>
<keyword evidence="1" id="KW-0175">Coiled coil</keyword>
<dbReference type="GO" id="GO:0000070">
    <property type="term" value="P:mitotic sister chromatid segregation"/>
    <property type="evidence" value="ECO:0007669"/>
    <property type="project" value="InterPro"/>
</dbReference>
<keyword evidence="3" id="KW-1185">Reference proteome</keyword>
<dbReference type="GeneID" id="30991459"/>
<gene>
    <name evidence="2" type="ORF">CYBJADRAFT_183171</name>
</gene>
<sequence length="214" mass="25187">MEQQKVALALADVKHLQAALSKEAKNKLDLYLPNADDKDALKSKVFSLVDDFIYEIFERSKDGMEIDGMDRSVSLRSMLENPTNEVEPFDFALQEEVRKLYQEVEDETMRLTKLRREKPQSLKRSYEESFNSSMEKLHSLEREIEALEEEEDSRDTELDAHMDKVQSLRPKLDEMTREYADSLHSLKEIRDEIPKQRDELSKLNQITKFILEKK</sequence>
<feature type="coiled-coil region" evidence="1">
    <location>
        <begin position="97"/>
        <end position="206"/>
    </location>
</feature>
<dbReference type="EMBL" id="KV453926">
    <property type="protein sequence ID" value="ODV75560.1"/>
    <property type="molecule type" value="Genomic_DNA"/>
</dbReference>
<dbReference type="OMA" id="QEWEDQT"/>
<dbReference type="OrthoDB" id="2135762at2759"/>
<evidence type="ECO:0000256" key="1">
    <source>
        <dbReference type="SAM" id="Coils"/>
    </source>
</evidence>
<organism evidence="2 3">
    <name type="scientific">Cyberlindnera jadinii (strain ATCC 18201 / CBS 1600 / BCRC 20928 / JCM 3617 / NBRC 0987 / NRRL Y-1542)</name>
    <name type="common">Torula yeast</name>
    <name type="synonym">Candida utilis</name>
    <dbReference type="NCBI Taxonomy" id="983966"/>
    <lineage>
        <taxon>Eukaryota</taxon>
        <taxon>Fungi</taxon>
        <taxon>Dikarya</taxon>
        <taxon>Ascomycota</taxon>
        <taxon>Saccharomycotina</taxon>
        <taxon>Saccharomycetes</taxon>
        <taxon>Phaffomycetales</taxon>
        <taxon>Phaffomycetaceae</taxon>
        <taxon>Cyberlindnera</taxon>
    </lineage>
</organism>
<protein>
    <submittedName>
        <fullName evidence="2">Mis14-domain-containing protein</fullName>
    </submittedName>
</protein>
<dbReference type="STRING" id="983966.A0A1E4S7U8"/>
<dbReference type="PANTHER" id="PTHR31749:SF3">
    <property type="entry name" value="KINETOCHORE-ASSOCIATED PROTEIN NSL1 HOMOLOG"/>
    <property type="match status" value="1"/>
</dbReference>
<dbReference type="Proteomes" id="UP000094389">
    <property type="component" value="Unassembled WGS sequence"/>
</dbReference>
<name>A0A1E4S7U8_CYBJN</name>